<keyword evidence="1" id="KW-1133">Transmembrane helix</keyword>
<dbReference type="InParanoid" id="A0A1Y1X9F9"/>
<evidence type="ECO:0000256" key="1">
    <source>
        <dbReference type="SAM" id="Phobius"/>
    </source>
</evidence>
<keyword evidence="1" id="KW-0472">Membrane</keyword>
<gene>
    <name evidence="2" type="ORF">K493DRAFT_92955</name>
</gene>
<name>A0A1Y1X9F9_9FUNG</name>
<dbReference type="AlphaFoldDB" id="A0A1Y1X9F9"/>
<organism evidence="2 3">
    <name type="scientific">Basidiobolus meristosporus CBS 931.73</name>
    <dbReference type="NCBI Taxonomy" id="1314790"/>
    <lineage>
        <taxon>Eukaryota</taxon>
        <taxon>Fungi</taxon>
        <taxon>Fungi incertae sedis</taxon>
        <taxon>Zoopagomycota</taxon>
        <taxon>Entomophthoromycotina</taxon>
        <taxon>Basidiobolomycetes</taxon>
        <taxon>Basidiobolales</taxon>
        <taxon>Basidiobolaceae</taxon>
        <taxon>Basidiobolus</taxon>
    </lineage>
</organism>
<protein>
    <recommendedName>
        <fullName evidence="4">GSKIP domain-containing protein</fullName>
    </recommendedName>
</protein>
<evidence type="ECO:0008006" key="4">
    <source>
        <dbReference type="Google" id="ProtNLM"/>
    </source>
</evidence>
<proteinExistence type="predicted"/>
<comment type="caution">
    <text evidence="2">The sequence shown here is derived from an EMBL/GenBank/DDBJ whole genome shotgun (WGS) entry which is preliminary data.</text>
</comment>
<accession>A0A1Y1X9F9</accession>
<keyword evidence="3" id="KW-1185">Reference proteome</keyword>
<feature type="transmembrane region" description="Helical" evidence="1">
    <location>
        <begin position="16"/>
        <end position="33"/>
    </location>
</feature>
<reference evidence="2 3" key="1">
    <citation type="submission" date="2016-07" db="EMBL/GenBank/DDBJ databases">
        <title>Pervasive Adenine N6-methylation of Active Genes in Fungi.</title>
        <authorList>
            <consortium name="DOE Joint Genome Institute"/>
            <person name="Mondo S.J."/>
            <person name="Dannebaum R.O."/>
            <person name="Kuo R.C."/>
            <person name="Labutti K."/>
            <person name="Haridas S."/>
            <person name="Kuo A."/>
            <person name="Salamov A."/>
            <person name="Ahrendt S.R."/>
            <person name="Lipzen A."/>
            <person name="Sullivan W."/>
            <person name="Andreopoulos W.B."/>
            <person name="Clum A."/>
            <person name="Lindquist E."/>
            <person name="Daum C."/>
            <person name="Ramamoorthy G.K."/>
            <person name="Gryganskyi A."/>
            <person name="Culley D."/>
            <person name="Magnuson J.K."/>
            <person name="James T.Y."/>
            <person name="O'Malley M.A."/>
            <person name="Stajich J.E."/>
            <person name="Spatafora J.W."/>
            <person name="Visel A."/>
            <person name="Grigoriev I.V."/>
        </authorList>
    </citation>
    <scope>NUCLEOTIDE SEQUENCE [LARGE SCALE GENOMIC DNA]</scope>
    <source>
        <strain evidence="2 3">CBS 931.73</strain>
    </source>
</reference>
<evidence type="ECO:0000313" key="2">
    <source>
        <dbReference type="EMBL" id="ORX82046.1"/>
    </source>
</evidence>
<dbReference type="EMBL" id="MCFE01000683">
    <property type="protein sequence ID" value="ORX82046.1"/>
    <property type="molecule type" value="Genomic_DNA"/>
</dbReference>
<sequence length="176" mass="20434">QQISRFTGTTQISSDFLFITSLFLLLPNARLYFTSTLRISMKASVPREDVVNLLRNLRPEMLEDTLEVHRMNYPTDPFIPWSIFSFCTLDGIRLTIEVSNRGFTVGQVGLFTKVRNQTRYHYLTVVKEMVGRSYPTVESILMLASPFYQAKHSTTPRKNSRELLRKASKPWLHTVR</sequence>
<dbReference type="Proteomes" id="UP000193498">
    <property type="component" value="Unassembled WGS sequence"/>
</dbReference>
<feature type="non-terminal residue" evidence="2">
    <location>
        <position position="1"/>
    </location>
</feature>
<evidence type="ECO:0000313" key="3">
    <source>
        <dbReference type="Proteomes" id="UP000193498"/>
    </source>
</evidence>
<keyword evidence="1" id="KW-0812">Transmembrane</keyword>